<proteinExistence type="predicted"/>
<evidence type="ECO:0000313" key="1">
    <source>
        <dbReference type="EMBL" id="CEI61295.1"/>
    </source>
</evidence>
<sequence>MSWICSWFGNEPQSKTLGEKDAMNNSIVDKSYFSFDDLSCASKLIKVMPAMDMERRVREFRRQNPQPFTISVTFKLAVIEKRIDNCP</sequence>
<dbReference type="EMBL" id="LN649230">
    <property type="protein sequence ID" value="CEI61295.1"/>
    <property type="molecule type" value="Genomic_DNA"/>
</dbReference>
<organism evidence="1 2">
    <name type="scientific">Fusarium venenatum</name>
    <dbReference type="NCBI Taxonomy" id="56646"/>
    <lineage>
        <taxon>Eukaryota</taxon>
        <taxon>Fungi</taxon>
        <taxon>Dikarya</taxon>
        <taxon>Ascomycota</taxon>
        <taxon>Pezizomycotina</taxon>
        <taxon>Sordariomycetes</taxon>
        <taxon>Hypocreomycetidae</taxon>
        <taxon>Hypocreales</taxon>
        <taxon>Nectriaceae</taxon>
        <taxon>Fusarium</taxon>
    </lineage>
</organism>
<name>A0A2L2TPD5_9HYPO</name>
<dbReference type="Proteomes" id="UP000245910">
    <property type="component" value="Chromosome II"/>
</dbReference>
<evidence type="ECO:0000313" key="2">
    <source>
        <dbReference type="Proteomes" id="UP000245910"/>
    </source>
</evidence>
<dbReference type="AlphaFoldDB" id="A0A2L2TPD5"/>
<accession>A0A2L2TPD5</accession>
<reference evidence="2" key="1">
    <citation type="submission" date="2014-10" db="EMBL/GenBank/DDBJ databases">
        <authorList>
            <person name="King R."/>
        </authorList>
    </citation>
    <scope>NUCLEOTIDE SEQUENCE [LARGE SCALE GENOMIC DNA]</scope>
    <source>
        <strain evidence="2">A3/5</strain>
    </source>
</reference>
<keyword evidence="2" id="KW-1185">Reference proteome</keyword>
<protein>
    <submittedName>
        <fullName evidence="1">Uncharacterized protein</fullName>
    </submittedName>
</protein>